<gene>
    <name evidence="3" type="ORF">Adt_32827</name>
</gene>
<dbReference type="Proteomes" id="UP001604336">
    <property type="component" value="Unassembled WGS sequence"/>
</dbReference>
<proteinExistence type="predicted"/>
<feature type="repeat" description="PPR" evidence="2">
    <location>
        <begin position="86"/>
        <end position="120"/>
    </location>
</feature>
<dbReference type="InterPro" id="IPR002885">
    <property type="entry name" value="PPR_rpt"/>
</dbReference>
<dbReference type="Pfam" id="PF01535">
    <property type="entry name" value="PPR"/>
    <property type="match status" value="2"/>
</dbReference>
<dbReference type="NCBIfam" id="TIGR00756">
    <property type="entry name" value="PPR"/>
    <property type="match status" value="1"/>
</dbReference>
<reference evidence="4" key="1">
    <citation type="submission" date="2024-07" db="EMBL/GenBank/DDBJ databases">
        <title>Two chromosome-level genome assemblies of Korean endemic species Abeliophyllum distichum and Forsythia ovata (Oleaceae).</title>
        <authorList>
            <person name="Jang H."/>
        </authorList>
    </citation>
    <scope>NUCLEOTIDE SEQUENCE [LARGE SCALE GENOMIC DNA]</scope>
</reference>
<evidence type="ECO:0000313" key="4">
    <source>
        <dbReference type="Proteomes" id="UP001604336"/>
    </source>
</evidence>
<protein>
    <submittedName>
        <fullName evidence="3">Pentatricopeptide repeat-containing protein</fullName>
    </submittedName>
</protein>
<accession>A0ABD1QX82</accession>
<dbReference type="InterPro" id="IPR046960">
    <property type="entry name" value="PPR_At4g14850-like_plant"/>
</dbReference>
<evidence type="ECO:0000313" key="3">
    <source>
        <dbReference type="EMBL" id="KAL2479861.1"/>
    </source>
</evidence>
<dbReference type="InterPro" id="IPR011990">
    <property type="entry name" value="TPR-like_helical_dom_sf"/>
</dbReference>
<evidence type="ECO:0000256" key="2">
    <source>
        <dbReference type="PROSITE-ProRule" id="PRU00708"/>
    </source>
</evidence>
<sequence length="128" mass="15075">MKIKPSLREAVDLLFKEGTTESYTRILLDCIRNGNAHQANRFNAHMEYQMYSPSTTFFHNRLLHLYVQLGQLSDAVNLFDKITKRDIFSYNVMLSGYSKLSPVEDLREFFGSMPFRDSVSYCWEWLTK</sequence>
<dbReference type="AlphaFoldDB" id="A0ABD1QX82"/>
<dbReference type="PROSITE" id="PS51375">
    <property type="entry name" value="PPR"/>
    <property type="match status" value="1"/>
</dbReference>
<dbReference type="EMBL" id="JBFOLK010000010">
    <property type="protein sequence ID" value="KAL2479861.1"/>
    <property type="molecule type" value="Genomic_DNA"/>
</dbReference>
<keyword evidence="4" id="KW-1185">Reference proteome</keyword>
<comment type="caution">
    <text evidence="3">The sequence shown here is derived from an EMBL/GenBank/DDBJ whole genome shotgun (WGS) entry which is preliminary data.</text>
</comment>
<keyword evidence="1" id="KW-0677">Repeat</keyword>
<dbReference type="Gene3D" id="1.25.40.10">
    <property type="entry name" value="Tetratricopeptide repeat domain"/>
    <property type="match status" value="1"/>
</dbReference>
<evidence type="ECO:0000256" key="1">
    <source>
        <dbReference type="ARBA" id="ARBA00022737"/>
    </source>
</evidence>
<dbReference type="PANTHER" id="PTHR47926">
    <property type="entry name" value="PENTATRICOPEPTIDE REPEAT-CONTAINING PROTEIN"/>
    <property type="match status" value="1"/>
</dbReference>
<name>A0ABD1QX82_9LAMI</name>
<organism evidence="3 4">
    <name type="scientific">Abeliophyllum distichum</name>
    <dbReference type="NCBI Taxonomy" id="126358"/>
    <lineage>
        <taxon>Eukaryota</taxon>
        <taxon>Viridiplantae</taxon>
        <taxon>Streptophyta</taxon>
        <taxon>Embryophyta</taxon>
        <taxon>Tracheophyta</taxon>
        <taxon>Spermatophyta</taxon>
        <taxon>Magnoliopsida</taxon>
        <taxon>eudicotyledons</taxon>
        <taxon>Gunneridae</taxon>
        <taxon>Pentapetalae</taxon>
        <taxon>asterids</taxon>
        <taxon>lamiids</taxon>
        <taxon>Lamiales</taxon>
        <taxon>Oleaceae</taxon>
        <taxon>Forsythieae</taxon>
        <taxon>Abeliophyllum</taxon>
    </lineage>
</organism>